<proteinExistence type="predicted"/>
<comment type="cofactor">
    <cofactor evidence="1">
        <name>FAD</name>
        <dbReference type="ChEBI" id="CHEBI:57692"/>
    </cofactor>
</comment>
<evidence type="ECO:0000256" key="2">
    <source>
        <dbReference type="ARBA" id="ARBA00022630"/>
    </source>
</evidence>
<dbReference type="InterPro" id="IPR050641">
    <property type="entry name" value="RIFMO-like"/>
</dbReference>
<name>A0A9W4JEL9_9EURO</name>
<evidence type="ECO:0000259" key="5">
    <source>
        <dbReference type="Pfam" id="PF01494"/>
    </source>
</evidence>
<evidence type="ECO:0000313" key="6">
    <source>
        <dbReference type="EMBL" id="CAG8386046.1"/>
    </source>
</evidence>
<dbReference type="PRINTS" id="PR00420">
    <property type="entry name" value="RNGMNOXGNASE"/>
</dbReference>
<keyword evidence="3" id="KW-0274">FAD</keyword>
<evidence type="ECO:0000256" key="4">
    <source>
        <dbReference type="ARBA" id="ARBA00023002"/>
    </source>
</evidence>
<dbReference type="OrthoDB" id="655540at2759"/>
<dbReference type="SUPFAM" id="SSF51905">
    <property type="entry name" value="FAD/NAD(P)-binding domain"/>
    <property type="match status" value="1"/>
</dbReference>
<organism evidence="6 7">
    <name type="scientific">Penicillium salamii</name>
    <dbReference type="NCBI Taxonomy" id="1612424"/>
    <lineage>
        <taxon>Eukaryota</taxon>
        <taxon>Fungi</taxon>
        <taxon>Dikarya</taxon>
        <taxon>Ascomycota</taxon>
        <taxon>Pezizomycotina</taxon>
        <taxon>Eurotiomycetes</taxon>
        <taxon>Eurotiomycetidae</taxon>
        <taxon>Eurotiales</taxon>
        <taxon>Aspergillaceae</taxon>
        <taxon>Penicillium</taxon>
    </lineage>
</organism>
<comment type="caution">
    <text evidence="6">The sequence shown here is derived from an EMBL/GenBank/DDBJ whole genome shotgun (WGS) entry which is preliminary data.</text>
</comment>
<dbReference type="Gene3D" id="3.30.9.10">
    <property type="entry name" value="D-Amino Acid Oxidase, subunit A, domain 2"/>
    <property type="match status" value="1"/>
</dbReference>
<protein>
    <recommendedName>
        <fullName evidence="5">FAD-binding domain-containing protein</fullName>
    </recommendedName>
</protein>
<dbReference type="InterPro" id="IPR002938">
    <property type="entry name" value="FAD-bd"/>
</dbReference>
<keyword evidence="4" id="KW-0560">Oxidoreductase</keyword>
<keyword evidence="2" id="KW-0285">Flavoprotein</keyword>
<gene>
    <name evidence="6" type="ORF">PSALAMII_LOCUS6244</name>
</gene>
<reference evidence="6" key="1">
    <citation type="submission" date="2021-07" db="EMBL/GenBank/DDBJ databases">
        <authorList>
            <person name="Branca A.L. A."/>
        </authorList>
    </citation>
    <scope>NUCLEOTIDE SEQUENCE</scope>
</reference>
<dbReference type="AlphaFoldDB" id="A0A9W4JEL9"/>
<dbReference type="GO" id="GO:0071949">
    <property type="term" value="F:FAD binding"/>
    <property type="evidence" value="ECO:0007669"/>
    <property type="project" value="InterPro"/>
</dbReference>
<dbReference type="GO" id="GO:0016709">
    <property type="term" value="F:oxidoreductase activity, acting on paired donors, with incorporation or reduction of molecular oxygen, NAD(P)H as one donor, and incorporation of one atom of oxygen"/>
    <property type="evidence" value="ECO:0007669"/>
    <property type="project" value="UniProtKB-ARBA"/>
</dbReference>
<feature type="domain" description="FAD-binding" evidence="5">
    <location>
        <begin position="22"/>
        <end position="372"/>
    </location>
</feature>
<evidence type="ECO:0000256" key="3">
    <source>
        <dbReference type="ARBA" id="ARBA00022827"/>
    </source>
</evidence>
<evidence type="ECO:0000313" key="7">
    <source>
        <dbReference type="Proteomes" id="UP001152592"/>
    </source>
</evidence>
<evidence type="ECO:0000256" key="1">
    <source>
        <dbReference type="ARBA" id="ARBA00001974"/>
    </source>
</evidence>
<dbReference type="Gene3D" id="3.50.50.60">
    <property type="entry name" value="FAD/NAD(P)-binding domain"/>
    <property type="match status" value="1"/>
</dbReference>
<dbReference type="InterPro" id="IPR036188">
    <property type="entry name" value="FAD/NAD-bd_sf"/>
</dbReference>
<sequence>MAPSRDFASCQLGDSHVLPSFVPVLIVGGGPTGLLQALLLSRLGVRSLIIERYPERLAAPKAHAINPRTLEILRQYGLGEKRIRGLGTSRNDGSWVNFLTNLSGDLIGRIPYERMDPGVLDHTPEMIHNIPQPVLEQEFTNHISKDPNILLVKGFSIHAVDQTESEVLATIEDRTTGNLHQIKSRHLIACDGRKSKVRELLGIESESEDSDQTMMTIHFNANLRPVVGDRVGMLYWIMDPIAAGFIIGYDLDGTQVHISQVNVKQHPVESWTEELCRAKIRGAIGKEDVPFDILSFRPWVFRRQVAHTFQEGNIFLAGDAAHSFPPTGGLGLNCGLADVHNLAYKIALVHREIASPTILSTYTSERRGVADSYSKQSVKNGKEIFALLQSLRTAGVEDVAQARKNMADALADPVQHANVKRGIEGQREHFDNVSCAGLNITSVVKGLTSPFKLELHIGYVYGALKPPSHASHYSPKFVAGARLPHAWIKILDQPTSAVNTAKYKALPQAPVDVSYVRGLEKVEIESRQWSTLDLCGPDSWTLILGRGEPTSQTLAFEKHCSSIGVDLNTWRLGSEFELERDHEFENELLKGGGILVRPDQHILTQVPPGATGAEMLTELKGHLGVW</sequence>
<dbReference type="Proteomes" id="UP001152592">
    <property type="component" value="Unassembled WGS sequence"/>
</dbReference>
<dbReference type="Gene3D" id="3.40.30.120">
    <property type="match status" value="1"/>
</dbReference>
<dbReference type="EMBL" id="CAJVPD010000239">
    <property type="protein sequence ID" value="CAG8386046.1"/>
    <property type="molecule type" value="Genomic_DNA"/>
</dbReference>
<dbReference type="PANTHER" id="PTHR43004:SF19">
    <property type="entry name" value="BINDING MONOOXYGENASE, PUTATIVE (JCVI)-RELATED"/>
    <property type="match status" value="1"/>
</dbReference>
<dbReference type="Pfam" id="PF01494">
    <property type="entry name" value="FAD_binding_3"/>
    <property type="match status" value="1"/>
</dbReference>
<accession>A0A9W4JEL9</accession>
<dbReference type="PANTHER" id="PTHR43004">
    <property type="entry name" value="TRK SYSTEM POTASSIUM UPTAKE PROTEIN"/>
    <property type="match status" value="1"/>
</dbReference>